<feature type="non-terminal residue" evidence="13">
    <location>
        <position position="1"/>
    </location>
</feature>
<dbReference type="Pfam" id="PF00069">
    <property type="entry name" value="Pkinase"/>
    <property type="match status" value="2"/>
</dbReference>
<feature type="compositionally biased region" description="Low complexity" evidence="10">
    <location>
        <begin position="1335"/>
        <end position="1367"/>
    </location>
</feature>
<keyword evidence="3" id="KW-0723">Serine/threonine-protein kinase</keyword>
<dbReference type="FunFam" id="1.10.510.10:FF:000604">
    <property type="entry name" value="AGC protein kinase"/>
    <property type="match status" value="1"/>
</dbReference>
<reference evidence="13" key="1">
    <citation type="submission" date="2021-06" db="EMBL/GenBank/DDBJ databases">
        <authorList>
            <person name="Kallberg Y."/>
            <person name="Tangrot J."/>
            <person name="Rosling A."/>
        </authorList>
    </citation>
    <scope>NUCLEOTIDE SEQUENCE</scope>
    <source>
        <strain evidence="13">BR232B</strain>
    </source>
</reference>
<organism evidence="13 14">
    <name type="scientific">Paraglomus brasilianum</name>
    <dbReference type="NCBI Taxonomy" id="144538"/>
    <lineage>
        <taxon>Eukaryota</taxon>
        <taxon>Fungi</taxon>
        <taxon>Fungi incertae sedis</taxon>
        <taxon>Mucoromycota</taxon>
        <taxon>Glomeromycotina</taxon>
        <taxon>Glomeromycetes</taxon>
        <taxon>Paraglomerales</taxon>
        <taxon>Paraglomeraceae</taxon>
        <taxon>Paraglomus</taxon>
    </lineage>
</organism>
<dbReference type="InterPro" id="IPR050236">
    <property type="entry name" value="Ser_Thr_kinase_AGC"/>
</dbReference>
<feature type="region of interest" description="Disordered" evidence="10">
    <location>
        <begin position="421"/>
        <end position="453"/>
    </location>
</feature>
<dbReference type="OrthoDB" id="162894at2759"/>
<dbReference type="InterPro" id="IPR000961">
    <property type="entry name" value="AGC-kinase_C"/>
</dbReference>
<dbReference type="Gene3D" id="1.10.510.10">
    <property type="entry name" value="Transferase(Phosphotransferase) domain 1"/>
    <property type="match status" value="2"/>
</dbReference>
<dbReference type="EC" id="2.7.11.1" evidence="2"/>
<dbReference type="CDD" id="cd05579">
    <property type="entry name" value="STKc_MAST_like"/>
    <property type="match status" value="1"/>
</dbReference>
<feature type="region of interest" description="Disordered" evidence="10">
    <location>
        <begin position="548"/>
        <end position="589"/>
    </location>
</feature>
<evidence type="ECO:0000313" key="13">
    <source>
        <dbReference type="EMBL" id="CAG8590652.1"/>
    </source>
</evidence>
<dbReference type="EMBL" id="CAJVPI010001038">
    <property type="protein sequence ID" value="CAG8590652.1"/>
    <property type="molecule type" value="Genomic_DNA"/>
</dbReference>
<keyword evidence="4" id="KW-0808">Transferase</keyword>
<protein>
    <recommendedName>
        <fullName evidence="2">non-specific serine/threonine protein kinase</fullName>
        <ecNumber evidence="2">2.7.11.1</ecNumber>
    </recommendedName>
</protein>
<feature type="compositionally biased region" description="Low complexity" evidence="10">
    <location>
        <begin position="1095"/>
        <end position="1107"/>
    </location>
</feature>
<feature type="region of interest" description="Disordered" evidence="10">
    <location>
        <begin position="1130"/>
        <end position="1150"/>
    </location>
</feature>
<feature type="region of interest" description="Disordered" evidence="10">
    <location>
        <begin position="1075"/>
        <end position="1117"/>
    </location>
</feature>
<evidence type="ECO:0000256" key="10">
    <source>
        <dbReference type="SAM" id="MobiDB-lite"/>
    </source>
</evidence>
<comment type="similarity">
    <text evidence="1">Belongs to the protein kinase superfamily. AGC Ser/Thr protein kinase family.</text>
</comment>
<evidence type="ECO:0000259" key="11">
    <source>
        <dbReference type="PROSITE" id="PS50011"/>
    </source>
</evidence>
<dbReference type="PANTHER" id="PTHR24356">
    <property type="entry name" value="SERINE/THREONINE-PROTEIN KINASE"/>
    <property type="match status" value="1"/>
</dbReference>
<evidence type="ECO:0000256" key="8">
    <source>
        <dbReference type="ARBA" id="ARBA00047899"/>
    </source>
</evidence>
<name>A0A9N9C688_9GLOM</name>
<evidence type="ECO:0000256" key="5">
    <source>
        <dbReference type="ARBA" id="ARBA00022741"/>
    </source>
</evidence>
<feature type="domain" description="Protein kinase" evidence="11">
    <location>
        <begin position="922"/>
        <end position="1255"/>
    </location>
</feature>
<evidence type="ECO:0000256" key="6">
    <source>
        <dbReference type="ARBA" id="ARBA00022777"/>
    </source>
</evidence>
<dbReference type="Proteomes" id="UP000789739">
    <property type="component" value="Unassembled WGS sequence"/>
</dbReference>
<feature type="compositionally biased region" description="Polar residues" evidence="10">
    <location>
        <begin position="548"/>
        <end position="573"/>
    </location>
</feature>
<comment type="catalytic activity">
    <reaction evidence="9">
        <text>L-seryl-[protein] + ATP = O-phospho-L-seryl-[protein] + ADP + H(+)</text>
        <dbReference type="Rhea" id="RHEA:17989"/>
        <dbReference type="Rhea" id="RHEA-COMP:9863"/>
        <dbReference type="Rhea" id="RHEA-COMP:11604"/>
        <dbReference type="ChEBI" id="CHEBI:15378"/>
        <dbReference type="ChEBI" id="CHEBI:29999"/>
        <dbReference type="ChEBI" id="CHEBI:30616"/>
        <dbReference type="ChEBI" id="CHEBI:83421"/>
        <dbReference type="ChEBI" id="CHEBI:456216"/>
        <dbReference type="EC" id="2.7.11.1"/>
    </reaction>
</comment>
<comment type="catalytic activity">
    <reaction evidence="8">
        <text>L-threonyl-[protein] + ATP = O-phospho-L-threonyl-[protein] + ADP + H(+)</text>
        <dbReference type="Rhea" id="RHEA:46608"/>
        <dbReference type="Rhea" id="RHEA-COMP:11060"/>
        <dbReference type="Rhea" id="RHEA-COMP:11605"/>
        <dbReference type="ChEBI" id="CHEBI:15378"/>
        <dbReference type="ChEBI" id="CHEBI:30013"/>
        <dbReference type="ChEBI" id="CHEBI:30616"/>
        <dbReference type="ChEBI" id="CHEBI:61977"/>
        <dbReference type="ChEBI" id="CHEBI:456216"/>
        <dbReference type="EC" id="2.7.11.1"/>
    </reaction>
</comment>
<feature type="domain" description="AGC-kinase C-terminal" evidence="12">
    <location>
        <begin position="1256"/>
        <end position="1356"/>
    </location>
</feature>
<keyword evidence="6" id="KW-0418">Kinase</keyword>
<evidence type="ECO:0000256" key="2">
    <source>
        <dbReference type="ARBA" id="ARBA00012513"/>
    </source>
</evidence>
<evidence type="ECO:0000256" key="4">
    <source>
        <dbReference type="ARBA" id="ARBA00022679"/>
    </source>
</evidence>
<feature type="compositionally biased region" description="Low complexity" evidence="10">
    <location>
        <begin position="1428"/>
        <end position="1453"/>
    </location>
</feature>
<dbReference type="PROSITE" id="PS51285">
    <property type="entry name" value="AGC_KINASE_CTER"/>
    <property type="match status" value="1"/>
</dbReference>
<feature type="compositionally biased region" description="Polar residues" evidence="10">
    <location>
        <begin position="1077"/>
        <end position="1086"/>
    </location>
</feature>
<dbReference type="SMART" id="SM00133">
    <property type="entry name" value="S_TK_X"/>
    <property type="match status" value="1"/>
</dbReference>
<keyword evidence="7" id="KW-0067">ATP-binding</keyword>
<dbReference type="FunFam" id="3.30.200.20:FF:000550">
    <property type="entry name" value="Serine/threonine-protein kinase greatwall"/>
    <property type="match status" value="1"/>
</dbReference>
<dbReference type="InterPro" id="IPR011009">
    <property type="entry name" value="Kinase-like_dom_sf"/>
</dbReference>
<feature type="region of interest" description="Disordered" evidence="10">
    <location>
        <begin position="890"/>
        <end position="913"/>
    </location>
</feature>
<dbReference type="InterPro" id="IPR008271">
    <property type="entry name" value="Ser/Thr_kinase_AS"/>
</dbReference>
<evidence type="ECO:0000256" key="1">
    <source>
        <dbReference type="ARBA" id="ARBA00009903"/>
    </source>
</evidence>
<dbReference type="InterPro" id="IPR000719">
    <property type="entry name" value="Prot_kinase_dom"/>
</dbReference>
<keyword evidence="14" id="KW-1185">Reference proteome</keyword>
<feature type="region of interest" description="Disordered" evidence="10">
    <location>
        <begin position="357"/>
        <end position="389"/>
    </location>
</feature>
<comment type="caution">
    <text evidence="13">The sequence shown here is derived from an EMBL/GenBank/DDBJ whole genome shotgun (WGS) entry which is preliminary data.</text>
</comment>
<feature type="compositionally biased region" description="Polar residues" evidence="10">
    <location>
        <begin position="1374"/>
        <end position="1403"/>
    </location>
</feature>
<dbReference type="PROSITE" id="PS50011">
    <property type="entry name" value="PROTEIN_KINASE_DOM"/>
    <property type="match status" value="1"/>
</dbReference>
<dbReference type="PANTHER" id="PTHR24356:SF1">
    <property type="entry name" value="SERINE_THREONINE-PROTEIN KINASE GREATWALL"/>
    <property type="match status" value="1"/>
</dbReference>
<evidence type="ECO:0000256" key="9">
    <source>
        <dbReference type="ARBA" id="ARBA00048679"/>
    </source>
</evidence>
<dbReference type="SMART" id="SM00220">
    <property type="entry name" value="S_TKc"/>
    <property type="match status" value="1"/>
</dbReference>
<dbReference type="GO" id="GO:0005524">
    <property type="term" value="F:ATP binding"/>
    <property type="evidence" value="ECO:0007669"/>
    <property type="project" value="UniProtKB-KW"/>
</dbReference>
<gene>
    <name evidence="13" type="ORF">PBRASI_LOCUS7106</name>
</gene>
<feature type="region of interest" description="Disordered" evidence="10">
    <location>
        <begin position="1514"/>
        <end position="1540"/>
    </location>
</feature>
<dbReference type="GO" id="GO:0004674">
    <property type="term" value="F:protein serine/threonine kinase activity"/>
    <property type="evidence" value="ECO:0007669"/>
    <property type="project" value="UniProtKB-KW"/>
</dbReference>
<evidence type="ECO:0000256" key="3">
    <source>
        <dbReference type="ARBA" id="ARBA00022527"/>
    </source>
</evidence>
<sequence>HPSIFTPASFTTLQPSKPLLQRSSSANKSQLKYLLTLRQEQYASSVSDSETDSVETDSDFYTDELARSASSIRRRTSFQYSPTRFFPDLDPDSQENHVSHLAFIDERSPEFTLPKVKRKLHRDLDEAKSRADRSIQNILERWYETQQYKDHLSELVYDGLSDEEDKPEPLVIKRNLSHRTLSKLIEKTLLVSDTDDEAALEKTRKKGDDRTLLGMGKDNIESVSLPGERTKPRAIVNRKKNTERRMVLSNSWPPSTLASSHQRLLARIDRIAKRILKTSVQDLLESDVAVEIMKELQEVMETQRKMAVGNAEAEELLAKLVYNFADVTRAVEAMVSIRVESEKAAHSGMVMRGKEMRGKEIRHQSFTPDLSETTTSDGPTIGTDWSLLHSPLPSPSIPLTPITPSSYSPPINLRRNSSAESPALLAAPPPTYSSPLARHMSIPSPTPISASSRASMEQRRASANEAVFELTGPFTDSPRPSIDDNMLTWNSQMRKEVEQKLHEEMNRDIDLEILKKRVIDGDGDQKKKVKKSKPAVMSFLKSLKNAFHSPTVSSGNSPAGSPTRSATQLSTVRPNHLTRPPEKVRSLSFDSSTFSLSRKSSAVSLKDKDNPAAGSNSSTHGFSDVILCRICEEMIPSYELEAHSETCRVTTEYAFKLHECDGKLGRLVQDVVKRKADILAGDKNGSVQAFNSVKDAEAMENIGIKATNIKETDNRREALRKCEKYSNKLSRIVEDMEKNQIKDEHLLTYGKRLLHVVQEKNESLRLYFSKLRTTNALSGVTSAVVAVMDKDISTLRAPARDKLGRKQSISSKILSTSAPQRAITINHHYANREFNNLNKDSLAAHRRQESAGSAKSYYNEAAAIPDASPPAPKGGKKLISLFAAMLRGGNARSQNTNTSREGKDIVSGDKSSKTRVPSIQDFEIIKPISRGAFGKVYLAKKNTTGDLYAVKILKKVDMVRKNMVNHVLAERRVLSLSRTPYIVKLYYAFQSQDYLYLVMEYLIGGDLSSLLQVLSTFNEDMARIYTAEVVLALEYLHANGITHRDLKPDNMLITADGHIKLTDFGLSRITLPEKNPMSFSTDNKPTSSQKKKSSVSRSKSSVDSRGSNASQHRPVSTIFADENLRTTQVNFEPDTIKDKQRSGNSCLQKRAHRQSSKALLGTPDYLAPELLLGIGHSSKVDWWSLGVCLFEFICGYPPFMDDTPESIFRNILNHNIQWPEDDPISPDAGDLITRLLNHEPSERPSAAEVKAHPFFKDIDWENIRNQKAPFVPRPNDDQDTSYFDARNQRPDIRRLSSGNLDAIASGIIPKSDNRKSVAYEENAMDAVSIASGVASSNSSVVSGVTNQTTTLDPSNSSNLSTSVPSNTRSKPDLTINTHLKPQRSFSRKSSAQDDPSASLQVKPTQKRRPSLLLLKSKQRKQSISYQDTSSASVTPTTSTAIPSTATSMTSSSRRSTRADNSPVMFDYDQPQHLEEDDDDEFELNSQGRPNDVCGNEFDAFVYKGVSFLGDVNQKLSSASTPNSAAGWRLSGDVSDDGKGK</sequence>
<feature type="compositionally biased region" description="Basic and acidic residues" evidence="10">
    <location>
        <begin position="900"/>
        <end position="912"/>
    </location>
</feature>
<feature type="region of interest" description="Disordered" evidence="10">
    <location>
        <begin position="1335"/>
        <end position="1465"/>
    </location>
</feature>
<dbReference type="Gene3D" id="3.30.200.20">
    <property type="entry name" value="Phosphorylase Kinase, domain 1"/>
    <property type="match status" value="2"/>
</dbReference>
<feature type="compositionally biased region" description="Low complexity" evidence="10">
    <location>
        <begin position="433"/>
        <end position="453"/>
    </location>
</feature>
<accession>A0A9N9C688</accession>
<evidence type="ECO:0000313" key="14">
    <source>
        <dbReference type="Proteomes" id="UP000789739"/>
    </source>
</evidence>
<dbReference type="PROSITE" id="PS00108">
    <property type="entry name" value="PROTEIN_KINASE_ST"/>
    <property type="match status" value="1"/>
</dbReference>
<evidence type="ECO:0000256" key="7">
    <source>
        <dbReference type="ARBA" id="ARBA00022840"/>
    </source>
</evidence>
<dbReference type="SUPFAM" id="SSF56112">
    <property type="entry name" value="Protein kinase-like (PK-like)"/>
    <property type="match status" value="1"/>
</dbReference>
<feature type="compositionally biased region" description="Polar residues" evidence="10">
    <location>
        <begin position="1514"/>
        <end position="1523"/>
    </location>
</feature>
<dbReference type="GO" id="GO:0035556">
    <property type="term" value="P:intracellular signal transduction"/>
    <property type="evidence" value="ECO:0007669"/>
    <property type="project" value="TreeGrafter"/>
</dbReference>
<feature type="compositionally biased region" description="Polar residues" evidence="10">
    <location>
        <begin position="364"/>
        <end position="378"/>
    </location>
</feature>
<dbReference type="GO" id="GO:0005634">
    <property type="term" value="C:nucleus"/>
    <property type="evidence" value="ECO:0007669"/>
    <property type="project" value="TreeGrafter"/>
</dbReference>
<proteinExistence type="inferred from homology"/>
<keyword evidence="5" id="KW-0547">Nucleotide-binding</keyword>
<evidence type="ECO:0000259" key="12">
    <source>
        <dbReference type="PROSITE" id="PS51285"/>
    </source>
</evidence>